<feature type="transmembrane region" description="Helical" evidence="1">
    <location>
        <begin position="305"/>
        <end position="336"/>
    </location>
</feature>
<keyword evidence="1" id="KW-1133">Transmembrane helix</keyword>
<organism evidence="3 4">
    <name type="scientific">Costertonia aggregata</name>
    <dbReference type="NCBI Taxonomy" id="343403"/>
    <lineage>
        <taxon>Bacteria</taxon>
        <taxon>Pseudomonadati</taxon>
        <taxon>Bacteroidota</taxon>
        <taxon>Flavobacteriia</taxon>
        <taxon>Flavobacteriales</taxon>
        <taxon>Flavobacteriaceae</taxon>
        <taxon>Costertonia</taxon>
    </lineage>
</organism>
<evidence type="ECO:0000259" key="2">
    <source>
        <dbReference type="SMART" id="SM00563"/>
    </source>
</evidence>
<gene>
    <name evidence="3" type="ORF">HYG79_13250</name>
</gene>
<protein>
    <submittedName>
        <fullName evidence="3">1-acyl-sn-glycerol-3-phosphate acyltransferase</fullName>
    </submittedName>
</protein>
<evidence type="ECO:0000256" key="1">
    <source>
        <dbReference type="SAM" id="Phobius"/>
    </source>
</evidence>
<name>A0A7H9AS49_9FLAO</name>
<dbReference type="Proteomes" id="UP000509302">
    <property type="component" value="Chromosome"/>
</dbReference>
<dbReference type="SUPFAM" id="SSF69593">
    <property type="entry name" value="Glycerol-3-phosphate (1)-acyltransferase"/>
    <property type="match status" value="1"/>
</dbReference>
<dbReference type="KEGG" id="cagg:HYG79_13250"/>
<dbReference type="PANTHER" id="PTHR31605:SF0">
    <property type="entry name" value="GLYCEROL-3-PHOSPHATE O-ACYLTRANSFERASE 1"/>
    <property type="match status" value="1"/>
</dbReference>
<proteinExistence type="predicted"/>
<keyword evidence="3" id="KW-0012">Acyltransferase</keyword>
<keyword evidence="4" id="KW-1185">Reference proteome</keyword>
<dbReference type="Pfam" id="PF01553">
    <property type="entry name" value="Acyltransferase"/>
    <property type="match status" value="1"/>
</dbReference>
<dbReference type="InterPro" id="IPR052744">
    <property type="entry name" value="GPAT/DAPAT"/>
</dbReference>
<dbReference type="GO" id="GO:0016287">
    <property type="term" value="F:glycerone-phosphate O-acyltransferase activity"/>
    <property type="evidence" value="ECO:0007669"/>
    <property type="project" value="TreeGrafter"/>
</dbReference>
<dbReference type="GO" id="GO:0004366">
    <property type="term" value="F:glycerol-3-phosphate O-acyltransferase activity"/>
    <property type="evidence" value="ECO:0007669"/>
    <property type="project" value="TreeGrafter"/>
</dbReference>
<dbReference type="AlphaFoldDB" id="A0A7H9AS49"/>
<dbReference type="RefSeq" id="WP_179242549.1">
    <property type="nucleotide sequence ID" value="NZ_CP058595.1"/>
</dbReference>
<reference evidence="3 4" key="1">
    <citation type="journal article" date="2006" name="Int. J. Syst. Evol. Microbiol.">
        <title>Costertonia aggregata gen. nov., sp. nov., a mesophilic marine bacterium of the family Flavobacteriaceae, isolated from a mature biofilm.</title>
        <authorList>
            <person name="Kwon K.K."/>
            <person name="Lee Y.K."/>
            <person name="Lee H.K."/>
        </authorList>
    </citation>
    <scope>NUCLEOTIDE SEQUENCE [LARGE SCALE GENOMIC DNA]</scope>
    <source>
        <strain evidence="3 4">KCCM 42265</strain>
    </source>
</reference>
<dbReference type="PANTHER" id="PTHR31605">
    <property type="entry name" value="GLYCEROL-3-PHOSPHATE O-ACYLTRANSFERASE 1"/>
    <property type="match status" value="1"/>
</dbReference>
<keyword evidence="1" id="KW-0472">Membrane</keyword>
<dbReference type="GO" id="GO:0008654">
    <property type="term" value="P:phospholipid biosynthetic process"/>
    <property type="evidence" value="ECO:0007669"/>
    <property type="project" value="TreeGrafter"/>
</dbReference>
<feature type="domain" description="Phospholipid/glycerol acyltransferase" evidence="2">
    <location>
        <begin position="38"/>
        <end position="165"/>
    </location>
</feature>
<dbReference type="SMART" id="SM00563">
    <property type="entry name" value="PlsC"/>
    <property type="match status" value="1"/>
</dbReference>
<evidence type="ECO:0000313" key="3">
    <source>
        <dbReference type="EMBL" id="QLG46269.1"/>
    </source>
</evidence>
<accession>A0A7H9AS49</accession>
<sequence length="345" mass="40340">MSKISYAVLRLIIRCALRLYFTKIKINGLQNIPRDKPVLFVPNHQNALLDALLIVTHNRRKPYFLTRSDVFKSRALKRVFSFLRMLPIYRIRDGKDALANNHAIFDRCSELLKKNKTLVVFPEANHNLQRRVRPLSKGFVRILHTALVQEPNLDIQLIPIGFNYKDAKVFPDSVAVYYGKPISVQKEYDINSAFRSTARLKKMVSDDLQQLTTHIHAHDYEKTIAVLDALEPDYLDPTTTNRLLQDIELKKVALSTSQKRKINIGKPLFWVLNFPVLLLWKHVVLPKVPEDEFRSTFRFGYFLLFYPLYCTLLLIFFGLAFGYMIAAMFVLVLFMFNWGYVKFKY</sequence>
<dbReference type="EMBL" id="CP058595">
    <property type="protein sequence ID" value="QLG46269.1"/>
    <property type="molecule type" value="Genomic_DNA"/>
</dbReference>
<dbReference type="CDD" id="cd07992">
    <property type="entry name" value="LPLAT_AAK14816-like"/>
    <property type="match status" value="1"/>
</dbReference>
<dbReference type="InterPro" id="IPR002123">
    <property type="entry name" value="Plipid/glycerol_acylTrfase"/>
</dbReference>
<evidence type="ECO:0000313" key="4">
    <source>
        <dbReference type="Proteomes" id="UP000509302"/>
    </source>
</evidence>
<feature type="transmembrane region" description="Helical" evidence="1">
    <location>
        <begin position="268"/>
        <end position="285"/>
    </location>
</feature>
<keyword evidence="3" id="KW-0808">Transferase</keyword>
<keyword evidence="1" id="KW-0812">Transmembrane</keyword>